<dbReference type="GO" id="GO:0015074">
    <property type="term" value="P:DNA integration"/>
    <property type="evidence" value="ECO:0007669"/>
    <property type="project" value="InterPro"/>
</dbReference>
<reference evidence="2" key="1">
    <citation type="journal article" date="2007" name="PLoS ONE">
        <title>The first genome sequence of an elite grapevine cultivar (Pinot noir Vitis vinifera L.): coping with a highly heterozygous genome.</title>
        <authorList>
            <person name="Velasco R."/>
            <person name="Zharkikh A."/>
            <person name="Troggio M."/>
            <person name="Cartwright D.A."/>
            <person name="Cestaro A."/>
            <person name="Pruss D."/>
            <person name="Pindo M."/>
            <person name="FitzGerald L.M."/>
            <person name="Vezzulli S."/>
            <person name="Reid J."/>
            <person name="Malacarne G."/>
            <person name="Iliev D."/>
            <person name="Coppola G."/>
            <person name="Wardell B."/>
            <person name="Micheletti D."/>
            <person name="Macalma T."/>
            <person name="Facci M."/>
            <person name="Mitchell J.T."/>
            <person name="Perazzolli M."/>
            <person name="Eldredge G."/>
            <person name="Gatto P."/>
            <person name="Oyzerski R."/>
            <person name="Moretto M."/>
            <person name="Gutin N."/>
            <person name="Stefanini M."/>
            <person name="Chen Y."/>
            <person name="Segala C."/>
            <person name="Davenport C."/>
            <person name="Dematte L."/>
            <person name="Mraz A."/>
            <person name="Battilana J."/>
            <person name="Stormo K."/>
            <person name="Costa F."/>
            <person name="Tao Q."/>
            <person name="Si-Ammour A."/>
            <person name="Harkins T."/>
            <person name="Lackey A."/>
            <person name="Perbost C."/>
            <person name="Taillon B."/>
            <person name="Stella A."/>
            <person name="Solovyev V."/>
            <person name="Fawcett J.A."/>
            <person name="Sterck L."/>
            <person name="Vandepoele K."/>
            <person name="Grando S.M."/>
            <person name="Toppo S."/>
            <person name="Moser C."/>
            <person name="Lanchbury J."/>
            <person name="Bogden R."/>
            <person name="Skolnick M."/>
            <person name="Sgaramella V."/>
            <person name="Bhatnagar S.K."/>
            <person name="Fontana P."/>
            <person name="Gutin A."/>
            <person name="Van de Peer Y."/>
            <person name="Salamini F."/>
            <person name="Viola R."/>
        </authorList>
    </citation>
    <scope>NUCLEOTIDE SEQUENCE</scope>
</reference>
<name>A5BH03_VITVI</name>
<dbReference type="GO" id="GO:0003676">
    <property type="term" value="F:nucleic acid binding"/>
    <property type="evidence" value="ECO:0007669"/>
    <property type="project" value="InterPro"/>
</dbReference>
<protein>
    <recommendedName>
        <fullName evidence="1">Integrase catalytic domain-containing protein</fullName>
    </recommendedName>
</protein>
<dbReference type="EMBL" id="AM459278">
    <property type="protein sequence ID" value="CAN74561.1"/>
    <property type="molecule type" value="Genomic_DNA"/>
</dbReference>
<dbReference type="PROSITE" id="PS50994">
    <property type="entry name" value="INTEGRASE"/>
    <property type="match status" value="1"/>
</dbReference>
<dbReference type="PANTHER" id="PTHR31479">
    <property type="entry name" value="ALPHA/BETA-HYDROLASES SUPERFAMILY PROTEIN"/>
    <property type="match status" value="1"/>
</dbReference>
<dbReference type="ExpressionAtlas" id="A5BH03">
    <property type="expression patterns" value="baseline and differential"/>
</dbReference>
<dbReference type="Gene3D" id="3.30.420.10">
    <property type="entry name" value="Ribonuclease H-like superfamily/Ribonuclease H"/>
    <property type="match status" value="1"/>
</dbReference>
<dbReference type="InterPro" id="IPR013103">
    <property type="entry name" value="RVT_2"/>
</dbReference>
<gene>
    <name evidence="2" type="ORF">VITISV_017064</name>
</gene>
<organism evidence="2">
    <name type="scientific">Vitis vinifera</name>
    <name type="common">Grape</name>
    <dbReference type="NCBI Taxonomy" id="29760"/>
    <lineage>
        <taxon>Eukaryota</taxon>
        <taxon>Viridiplantae</taxon>
        <taxon>Streptophyta</taxon>
        <taxon>Embryophyta</taxon>
        <taxon>Tracheophyta</taxon>
        <taxon>Spermatophyta</taxon>
        <taxon>Magnoliopsida</taxon>
        <taxon>eudicotyledons</taxon>
        <taxon>Gunneridae</taxon>
        <taxon>Pentapetalae</taxon>
        <taxon>rosids</taxon>
        <taxon>Vitales</taxon>
        <taxon>Vitaceae</taxon>
        <taxon>Viteae</taxon>
        <taxon>Vitis</taxon>
    </lineage>
</organism>
<dbReference type="Pfam" id="PF07727">
    <property type="entry name" value="RVT_2"/>
    <property type="match status" value="1"/>
</dbReference>
<dbReference type="InterPro" id="IPR001584">
    <property type="entry name" value="Integrase_cat-core"/>
</dbReference>
<dbReference type="SUPFAM" id="SSF53098">
    <property type="entry name" value="Ribonuclease H-like"/>
    <property type="match status" value="1"/>
</dbReference>
<sequence>MYTWIYFLSTKDQALSTFIAFRKMIENQLNSTIKYIQSDNGGEFIAFKPYLEAHGIVHQFSCPHTPQQNGQAERKICHLVEAGYICLDVSTSRLYISRDVLFHESSFPFQSIPAPSPLPQHTTLTSALINPLLLSTSSPPTVSFLVPTSSPDCTSTSDSLPPLLQVPFAPTPSPTPSSSPSPLNIHPMVTKAKSGIHKKKSFLMQTTSEPHTYSQASKSEPWVQAMQHEYQALLRNRTWSLVPHPPSAHIVGCRWIYKLKYLPNGSVEKHKDRVVAQGFTQTPGVDYFDTFNPVVKPYTIRLILDLVVSFQWLIRQLDVENAFLNGDLQDEVFMAQPQRFVHPQYPHYVCKLHKALYGLKQAPRTWFQKLRVALVDYGFQSSRVDTSLFIHHTASDILILLVYMDDILVTGSNPKLYVTLTRPDIAFAVNKACQFMAKPSDVHWLVVKRILRYLKGTISLGLHFQPSTSMELQEYSDVNWASCPNDCRSTNDKDSSIYGVVYEMKRIYPNHLPERAPKYIIAFRGTIPKPRSTLRRNLKLNIKVLIDELHMDKSRFKHALETVEKVVQEAGSANIWLARHSLGSAIAMLIGKSMSQKGKHLETFLFNPPFLRPSLSKIINNPYLEHRIRSTKIVIKAAISFVGGDHMWQERYRQFNALSSWIPNLFVNQDDPICSGYIYHFRNRKTKAEIGSIRSALKAALGKDPQLPIHLFPKAYLTISKNSSSRNICKICEARGLKQWWYQMSIGPGFADSSTNVSIGDPIRVGEQHTTSIDGTIGHFPSIVLPLVLGMYTLLENVSNS</sequence>
<dbReference type="Gene3D" id="3.40.50.1820">
    <property type="entry name" value="alpha/beta hydrolase"/>
    <property type="match status" value="1"/>
</dbReference>
<evidence type="ECO:0000313" key="2">
    <source>
        <dbReference type="EMBL" id="CAN74561.1"/>
    </source>
</evidence>
<dbReference type="InterPro" id="IPR036397">
    <property type="entry name" value="RNaseH_sf"/>
</dbReference>
<proteinExistence type="predicted"/>
<dbReference type="InterPro" id="IPR043502">
    <property type="entry name" value="DNA/RNA_pol_sf"/>
</dbReference>
<accession>A5BH03</accession>
<dbReference type="InterPro" id="IPR029058">
    <property type="entry name" value="AB_hydrolase_fold"/>
</dbReference>
<dbReference type="SUPFAM" id="SSF53474">
    <property type="entry name" value="alpha/beta-Hydrolases"/>
    <property type="match status" value="1"/>
</dbReference>
<dbReference type="AlphaFoldDB" id="A5BH03"/>
<evidence type="ECO:0000259" key="1">
    <source>
        <dbReference type="PROSITE" id="PS50994"/>
    </source>
</evidence>
<feature type="domain" description="Integrase catalytic" evidence="1">
    <location>
        <begin position="1"/>
        <end position="125"/>
    </location>
</feature>
<dbReference type="InterPro" id="IPR012337">
    <property type="entry name" value="RNaseH-like_sf"/>
</dbReference>
<dbReference type="SUPFAM" id="SSF56672">
    <property type="entry name" value="DNA/RNA polymerases"/>
    <property type="match status" value="1"/>
</dbReference>
<dbReference type="PANTHER" id="PTHR31479:SF2">
    <property type="entry name" value="ALPHA_BETA-HYDROLASES SUPERFAMILY PROTEIN"/>
    <property type="match status" value="1"/>
</dbReference>